<evidence type="ECO:0000256" key="2">
    <source>
        <dbReference type="SAM" id="SignalP"/>
    </source>
</evidence>
<feature type="region of interest" description="Disordered" evidence="1">
    <location>
        <begin position="1511"/>
        <end position="1577"/>
    </location>
</feature>
<accession>A0A4Q1RJD5</accession>
<feature type="region of interest" description="Disordered" evidence="1">
    <location>
        <begin position="202"/>
        <end position="233"/>
    </location>
</feature>
<feature type="compositionally biased region" description="Basic and acidic residues" evidence="1">
    <location>
        <begin position="64"/>
        <end position="102"/>
    </location>
</feature>
<feature type="compositionally biased region" description="Low complexity" evidence="1">
    <location>
        <begin position="500"/>
        <end position="519"/>
    </location>
</feature>
<proteinExistence type="predicted"/>
<dbReference type="EMBL" id="SDKC01000001">
    <property type="protein sequence ID" value="RXS75843.1"/>
    <property type="molecule type" value="Genomic_DNA"/>
</dbReference>
<feature type="region of interest" description="Disordered" evidence="1">
    <location>
        <begin position="24"/>
        <end position="102"/>
    </location>
</feature>
<evidence type="ECO:0000313" key="3">
    <source>
        <dbReference type="EMBL" id="RXS75843.1"/>
    </source>
</evidence>
<feature type="region of interest" description="Disordered" evidence="1">
    <location>
        <begin position="1700"/>
        <end position="1746"/>
    </location>
</feature>
<name>A0A4Q1RJD5_9FIRM</name>
<feature type="region of interest" description="Disordered" evidence="1">
    <location>
        <begin position="492"/>
        <end position="519"/>
    </location>
</feature>
<feature type="compositionally biased region" description="Basic and acidic residues" evidence="1">
    <location>
        <begin position="1701"/>
        <end position="1735"/>
    </location>
</feature>
<feature type="compositionally biased region" description="Basic and acidic residues" evidence="1">
    <location>
        <begin position="1511"/>
        <end position="1545"/>
    </location>
</feature>
<feature type="region of interest" description="Disordered" evidence="1">
    <location>
        <begin position="1279"/>
        <end position="1340"/>
    </location>
</feature>
<reference evidence="3 4" key="1">
    <citation type="submission" date="2019-01" db="EMBL/GenBank/DDBJ databases">
        <title>Blautia sp. nov. KGMB01111 isolated human feces.</title>
        <authorList>
            <person name="Park J.-E."/>
            <person name="Kim J.-S."/>
            <person name="Park S.-H."/>
        </authorList>
    </citation>
    <scope>NUCLEOTIDE SEQUENCE [LARGE SCALE GENOMIC DNA]</scope>
    <source>
        <strain evidence="3 4">KGMB01111</strain>
    </source>
</reference>
<keyword evidence="4" id="KW-1185">Reference proteome</keyword>
<feature type="chain" id="PRO_5020342090" evidence="2">
    <location>
        <begin position="28"/>
        <end position="1812"/>
    </location>
</feature>
<comment type="caution">
    <text evidence="3">The sequence shown here is derived from an EMBL/GenBank/DDBJ whole genome shotgun (WGS) entry which is preliminary data.</text>
</comment>
<organism evidence="3 4">
    <name type="scientific">Blautia faecicola</name>
    <dbReference type="NCBI Taxonomy" id="2509240"/>
    <lineage>
        <taxon>Bacteria</taxon>
        <taxon>Bacillati</taxon>
        <taxon>Bacillota</taxon>
        <taxon>Clostridia</taxon>
        <taxon>Lachnospirales</taxon>
        <taxon>Lachnospiraceae</taxon>
        <taxon>Blautia</taxon>
    </lineage>
</organism>
<feature type="signal peptide" evidence="2">
    <location>
        <begin position="1"/>
        <end position="27"/>
    </location>
</feature>
<feature type="compositionally biased region" description="Basic and acidic residues" evidence="1">
    <location>
        <begin position="210"/>
        <end position="226"/>
    </location>
</feature>
<feature type="compositionally biased region" description="Polar residues" evidence="1">
    <location>
        <begin position="1020"/>
        <end position="1030"/>
    </location>
</feature>
<evidence type="ECO:0000313" key="4">
    <source>
        <dbReference type="Proteomes" id="UP000290106"/>
    </source>
</evidence>
<sequence>MKGTGKRVLSVSLSVMMALGMPSGTFAAAPDTEVAGQVSEAEVPVTTEPEATVEVTQQVTETSETTKEPVKEEATQEEKETESKQEKAEAATETKDSAADAETVKELPDLKVTKTELIETKDEYLVTVYTDSDVYDQLYVGKKEDTEKKTVVEGKKSPNGQYTFQFVVSEEKLGSKLQIVPGMKASGEWYTKEDVFCQVPEKSQTASAKTETKEQTQAEDQKEEKSVVTTADNSSTAENVIKAVYATDEANGDKAGTDYSMFKIAKSSATLNGDQIDVEIYVSPASSGRFTYDALYIGRWDDETKEPLVMGEVDTELNLEKFAFSVPAEKNGQEVIFVPRNGRTQKFSSSKIALKLPTLGSTDTDPEPTTAPSVPDGSKVENSITAEKADGSAFTMFNVEKSTATVNGENINIELYLKANASGKFSYTGIYLGSKEDEEKTPVIEGTINEDNNQVYKFSIPLSKAGTKLQFVPIKANGTFYSRADLYLTIPEFKGNGENPEPTTEPTETPDPDVTPSDTSKAQVIKADGTEFKMFQISTFEAKVNGDKIDLTVETTNTSFDKLYLGKNSDENKTPVINGTQDNGVWRFSFSVDKSLTGKAISVVLGKPDGNWYSNQQLYLVVPEVKGSEDVELPEAGVTIEQGGTAATLNGFKVVSSSAKLSGDQVTVTFTVDGTIYDRIYLGKKDDQTTFTFQVSADQQGIYVPITPGRTNGSWLTSGRNLFIKIPNVGKTFDAASYPNGIYDVYGNAHTQNGVFNIEDDSTITVKGDEITVTIYSGSTSYDKLYIGEVGDSDDVKDANAVEGKLLGESDPSRPEYRVYTFTLKKSQLGTKVPFVLHNAKGTAKWLTKQDYLEIPQFMTKIGDVPEDIIYRKANLTTDAKDFIINADKSYYMVTSGALGRVVMATDSDIYDRMYFGTRDEINKAIKSGDGGNYLSLWKLTNGAYGYIWDGFTTDITGKTFSYVLYSTKTGKWSEGTYQMTIPAPDTMTTACTDAGTGKSQVESADDPYADAKAPDVDATPSQEPTQEPSNAPADGIYNTTAETGAAMFKVVGVKLTVKNGKMTALITLSGEGYDYLYMGTAADAATDTGNWIKYNGTTTYTLDGETKTGRTYEIPVSALDTALTMASHSERQQKWYDRTVTISSKNLEKIGDVPAEGTPADGIYSTSAVTGAAMFKVVGTKLTVKNGKMTALITLSGVGYDYLYMGSAADAATDTGNWIKYNGTTTYTLDGGTKTGRTYEIPVSALDQPITVASHSESHDKWYDRTITFSSKDLTKIGDVSDNNNGNNGNNGNNNNGTTGGNNNSGNGNTTGNTTTKTDTKPDSESKYESDTSGSTKAVNSKTKLKDGVYKPDKFSWSGGTGKVNITCDKVTIKNGQALATIVFSSSAYQYVKANGNKYLPTHTGGKSIFVIPVELNKNNTIIGMTTKMSAAHEITYSILVYLAAADGDGSGSASGDGGLNFGTNKKLDEKAPDIIGLEYKSETKLDYAKYFKIYHYDKDVTLLEIDMTKDTDNDPDKVKEDTEDSDTKKSDTKKTSTKTDSKKASKTSTKKTTKTDSKTTDSESVTYSDEGEVIGKTQEERTADLYRANVVKYLIVPEDSDVELPVGIEKEMIVVNLPVKHAYVDSEESLNTMDELKLLKKIAAVGFDQDETDIDAVNEALEEEDMIYVGSGEDLKFRELVKNKVDLAIVSSEILPGSKTEKAAKEEEEKDSKTTKTADTSTDKTDSKTKTADSKTTTADTDTEETTVLDSLADNFATLEVPLIVDRSGDEKTELAKAEWLKVYGAVFGCSKKTDKLYNKVVKAAESKKK</sequence>
<protein>
    <submittedName>
        <fullName evidence="3">Uncharacterized protein</fullName>
    </submittedName>
</protein>
<gene>
    <name evidence="3" type="ORF">ETP43_11920</name>
</gene>
<evidence type="ECO:0000256" key="1">
    <source>
        <dbReference type="SAM" id="MobiDB-lite"/>
    </source>
</evidence>
<keyword evidence="2" id="KW-0732">Signal</keyword>
<feature type="compositionally biased region" description="Low complexity" evidence="1">
    <location>
        <begin position="1284"/>
        <end position="1317"/>
    </location>
</feature>
<dbReference type="Proteomes" id="UP000290106">
    <property type="component" value="Unassembled WGS sequence"/>
</dbReference>
<feature type="region of interest" description="Disordered" evidence="1">
    <location>
        <begin position="994"/>
        <end position="1036"/>
    </location>
</feature>
<feature type="region of interest" description="Disordered" evidence="1">
    <location>
        <begin position="357"/>
        <end position="379"/>
    </location>
</feature>
<feature type="compositionally biased region" description="Basic and acidic residues" evidence="1">
    <location>
        <begin position="1319"/>
        <end position="1331"/>
    </location>
</feature>
<dbReference type="RefSeq" id="WP_129258288.1">
    <property type="nucleotide sequence ID" value="NZ_SDKC01000001.1"/>
</dbReference>
<dbReference type="OrthoDB" id="9812528at2"/>
<feature type="compositionally biased region" description="Low complexity" evidence="1">
    <location>
        <begin position="38"/>
        <end position="63"/>
    </location>
</feature>
<feature type="compositionally biased region" description="Polar residues" evidence="1">
    <location>
        <begin position="994"/>
        <end position="1003"/>
    </location>
</feature>